<name>A0AAV2HC59_LYMST</name>
<reference evidence="3 4" key="1">
    <citation type="submission" date="2024-04" db="EMBL/GenBank/DDBJ databases">
        <authorList>
            <consortium name="Genoscope - CEA"/>
            <person name="William W."/>
        </authorList>
    </citation>
    <scope>NUCLEOTIDE SEQUENCE [LARGE SCALE GENOMIC DNA]</scope>
</reference>
<keyword evidence="4" id="KW-1185">Reference proteome</keyword>
<evidence type="ECO:0000313" key="3">
    <source>
        <dbReference type="EMBL" id="CAL1531391.1"/>
    </source>
</evidence>
<dbReference type="Gene3D" id="3.20.20.80">
    <property type="entry name" value="Glycosidases"/>
    <property type="match status" value="1"/>
</dbReference>
<evidence type="ECO:0000259" key="2">
    <source>
        <dbReference type="SMART" id="SM00642"/>
    </source>
</evidence>
<dbReference type="AlphaFoldDB" id="A0AAV2HC59"/>
<dbReference type="Gene3D" id="2.60.40.1180">
    <property type="entry name" value="Golgi alpha-mannosidase II"/>
    <property type="match status" value="1"/>
</dbReference>
<accession>A0AAV2HC59</accession>
<dbReference type="Pfam" id="PF00128">
    <property type="entry name" value="Alpha-amylase"/>
    <property type="match status" value="1"/>
</dbReference>
<dbReference type="Proteomes" id="UP001497497">
    <property type="component" value="Unassembled WGS sequence"/>
</dbReference>
<dbReference type="EMBL" id="CAXITT010000087">
    <property type="protein sequence ID" value="CAL1531391.1"/>
    <property type="molecule type" value="Genomic_DNA"/>
</dbReference>
<comment type="caution">
    <text evidence="3">The sequence shown here is derived from an EMBL/GenBank/DDBJ whole genome shotgun (WGS) entry which is preliminary data.</text>
</comment>
<dbReference type="InterPro" id="IPR017853">
    <property type="entry name" value="GH"/>
</dbReference>
<feature type="domain" description="Glycosyl hydrolase family 13 catalytic" evidence="2">
    <location>
        <begin position="20"/>
        <end position="408"/>
    </location>
</feature>
<sequence>MSHKETPDTMEWWKKTIVYQIYPRSFQDSNGDGIGDIPGIISRLDHFTACGIGAIWLSPFYKSPMLDFGYDIEDFRDVDPMFGTLRDFDQLVSEAHRRDIKIIVDFVPGHTSDRHLWFQKSVRREDPYTDFYVWHDGKVDDTGKRVPPNNWISVFGGPAWAWNEERGQFYYRPFMAEQPKLNYRCPLVVKEMKDVVRFWMEHGADGLRVDAISQIMEAADKTLDEPRNLEVDCPPDQYEYLNHIYTAMHPDGFPLVQDWRDVLDEFQQKDGVIRFMVIEVYEAGRNVFRQYGGIPFNMNLVDDLEKMGLSGESLGQLIREEYDNLPPGAWPTFVIGNHDRHRATAKFGRQYADLLNVLLLTLKGTPTTYYGEEIGMEEISVSYEDTQDPFGKNMGPSRYMVYSRDPCRGPMQWDDAAHAGFTTGDRPWLPVHSNYQTVNVKIQSDDGGPLSSLKIYKLLAKLRQEPAFLCGDVEYAVCDRDVFAYLRQHPDYKDRYLVLLNPGKAAVLNLDITASPVEAQEGRVVVCTPHVDPSMTIGQQVKLNRLNLKPGDGLVVRLD</sequence>
<dbReference type="PANTHER" id="PTHR10357">
    <property type="entry name" value="ALPHA-AMYLASE FAMILY MEMBER"/>
    <property type="match status" value="1"/>
</dbReference>
<dbReference type="FunFam" id="3.90.400.10:FF:000001">
    <property type="entry name" value="Maltase A3, isoform A"/>
    <property type="match status" value="1"/>
</dbReference>
<dbReference type="InterPro" id="IPR006047">
    <property type="entry name" value="GH13_cat_dom"/>
</dbReference>
<dbReference type="SUPFAM" id="SSF51445">
    <property type="entry name" value="(Trans)glycosidases"/>
    <property type="match status" value="1"/>
</dbReference>
<gene>
    <name evidence="3" type="ORF">GSLYS_00005486001</name>
</gene>
<proteinExistence type="predicted"/>
<dbReference type="SMART" id="SM00642">
    <property type="entry name" value="Aamy"/>
    <property type="match status" value="1"/>
</dbReference>
<dbReference type="InterPro" id="IPR013780">
    <property type="entry name" value="Glyco_hydro_b"/>
</dbReference>
<evidence type="ECO:0000313" key="4">
    <source>
        <dbReference type="Proteomes" id="UP001497497"/>
    </source>
</evidence>
<dbReference type="PANTHER" id="PTHR10357:SF179">
    <property type="entry name" value="NEUTRAL AND BASIC AMINO ACID TRANSPORT PROTEIN RBAT"/>
    <property type="match status" value="1"/>
</dbReference>
<dbReference type="InterPro" id="IPR045857">
    <property type="entry name" value="O16G_dom_2"/>
</dbReference>
<dbReference type="Gene3D" id="3.90.400.10">
    <property type="entry name" value="Oligo-1,6-glucosidase, Domain 2"/>
    <property type="match status" value="1"/>
</dbReference>
<organism evidence="3 4">
    <name type="scientific">Lymnaea stagnalis</name>
    <name type="common">Great pond snail</name>
    <name type="synonym">Helix stagnalis</name>
    <dbReference type="NCBI Taxonomy" id="6523"/>
    <lineage>
        <taxon>Eukaryota</taxon>
        <taxon>Metazoa</taxon>
        <taxon>Spiralia</taxon>
        <taxon>Lophotrochozoa</taxon>
        <taxon>Mollusca</taxon>
        <taxon>Gastropoda</taxon>
        <taxon>Heterobranchia</taxon>
        <taxon>Euthyneura</taxon>
        <taxon>Panpulmonata</taxon>
        <taxon>Hygrophila</taxon>
        <taxon>Lymnaeoidea</taxon>
        <taxon>Lymnaeidae</taxon>
        <taxon>Lymnaea</taxon>
    </lineage>
</organism>
<dbReference type="GO" id="GO:0005975">
    <property type="term" value="P:carbohydrate metabolic process"/>
    <property type="evidence" value="ECO:0007669"/>
    <property type="project" value="InterPro"/>
</dbReference>
<protein>
    <recommendedName>
        <fullName evidence="2">Glycosyl hydrolase family 13 catalytic domain-containing protein</fullName>
    </recommendedName>
</protein>
<evidence type="ECO:0000256" key="1">
    <source>
        <dbReference type="ARBA" id="ARBA00023180"/>
    </source>
</evidence>
<keyword evidence="1" id="KW-0325">Glycoprotein</keyword>